<dbReference type="Gene3D" id="1.25.40.10">
    <property type="entry name" value="Tetratricopeptide repeat domain"/>
    <property type="match status" value="2"/>
</dbReference>
<dbReference type="OrthoDB" id="9815847at2"/>
<evidence type="ECO:0000256" key="3">
    <source>
        <dbReference type="SAM" id="MobiDB-lite"/>
    </source>
</evidence>
<dbReference type="GO" id="GO:0005886">
    <property type="term" value="C:plasma membrane"/>
    <property type="evidence" value="ECO:0007669"/>
    <property type="project" value="TreeGrafter"/>
</dbReference>
<dbReference type="Proteomes" id="UP000052167">
    <property type="component" value="Unassembled WGS sequence"/>
</dbReference>
<dbReference type="PANTHER" id="PTHR47870:SF1">
    <property type="entry name" value="CYTOCHROME C-TYPE BIOGENESIS PROTEIN CCMH"/>
    <property type="match status" value="1"/>
</dbReference>
<evidence type="ECO:0000256" key="2">
    <source>
        <dbReference type="ARBA" id="ARBA00022748"/>
    </source>
</evidence>
<dbReference type="InterPro" id="IPR019734">
    <property type="entry name" value="TPR_rpt"/>
</dbReference>
<dbReference type="EMBL" id="JOKJ01000031">
    <property type="protein sequence ID" value="KEQ03669.1"/>
    <property type="molecule type" value="Genomic_DNA"/>
</dbReference>
<dbReference type="InterPro" id="IPR011990">
    <property type="entry name" value="TPR-like_helical_dom_sf"/>
</dbReference>
<feature type="transmembrane region" description="Helical" evidence="4">
    <location>
        <begin position="93"/>
        <end position="113"/>
    </location>
</feature>
<dbReference type="SUPFAM" id="SSF48452">
    <property type="entry name" value="TPR-like"/>
    <property type="match status" value="1"/>
</dbReference>
<dbReference type="InterPro" id="IPR017560">
    <property type="entry name" value="Cyt_c_biogenesis_CcmI"/>
</dbReference>
<sequence length="388" mass="40898">MFLWIILACLTAAVAAVMLVTLARGAKPAADDRAGEIAVYKDQLAELERDRNLGLISAEDAGYAKAEIGRRLLSAAGDAQADDAPGTRRGMTVAGIFVVLLVPIVSLSAYVTLGSPQLPDQPLAARLANPGNNMALLVAKAERHLAQNPNDGAGWDLLAPIYFRAMRLADAELAYRNAIRLVGTSPERLSGLGETLIAASDGIVTEDARLAFEESLRLSPDNPRARFYLALALEQAGRRDEARAAFEAIAKASPADAPWMELVQQHIAANGGEAAPPPAAAVPPAAVSQGPGGPTPDDLSAAQEMSGAERQEMIRGMVESLAARMQEDPDNIEGWLRLIRSYAVLGDQEKATEALNAGLKTFPADGDEGRQLVALAREVGLSVDGVTQ</sequence>
<keyword evidence="4" id="KW-0472">Membrane</keyword>
<comment type="caution">
    <text evidence="5">The sequence shown here is derived from an EMBL/GenBank/DDBJ whole genome shotgun (WGS) entry which is preliminary data.</text>
</comment>
<dbReference type="GO" id="GO:0017004">
    <property type="term" value="P:cytochrome complex assembly"/>
    <property type="evidence" value="ECO:0007669"/>
    <property type="project" value="UniProtKB-KW"/>
</dbReference>
<organism evidence="5 6">
    <name type="scientific">Pseudorhizobium pelagicum</name>
    <dbReference type="NCBI Taxonomy" id="1509405"/>
    <lineage>
        <taxon>Bacteria</taxon>
        <taxon>Pseudomonadati</taxon>
        <taxon>Pseudomonadota</taxon>
        <taxon>Alphaproteobacteria</taxon>
        <taxon>Hyphomicrobiales</taxon>
        <taxon>Rhizobiaceae</taxon>
        <taxon>Rhizobium/Agrobacterium group</taxon>
        <taxon>Pseudorhizobium</taxon>
    </lineage>
</organism>
<dbReference type="SMART" id="SM00028">
    <property type="entry name" value="TPR"/>
    <property type="match status" value="4"/>
</dbReference>
<evidence type="ECO:0000313" key="5">
    <source>
        <dbReference type="EMBL" id="KEQ03669.1"/>
    </source>
</evidence>
<dbReference type="Pfam" id="PF13432">
    <property type="entry name" value="TPR_16"/>
    <property type="match status" value="1"/>
</dbReference>
<feature type="region of interest" description="Disordered" evidence="3">
    <location>
        <begin position="271"/>
        <end position="301"/>
    </location>
</feature>
<dbReference type="NCBIfam" id="TIGR03142">
    <property type="entry name" value="cytochro_ccmI"/>
    <property type="match status" value="1"/>
</dbReference>
<reference evidence="5 6" key="1">
    <citation type="submission" date="2014-06" db="EMBL/GenBank/DDBJ databases">
        <title>Rhizobium pelagicum/R2-400B4.</title>
        <authorList>
            <person name="Kimes N.E."/>
            <person name="Lopez-Perez M."/>
        </authorList>
    </citation>
    <scope>NUCLEOTIDE SEQUENCE [LARGE SCALE GENOMIC DNA]</scope>
    <source>
        <strain evidence="5 6">R2-400B4</strain>
    </source>
</reference>
<evidence type="ECO:0000313" key="6">
    <source>
        <dbReference type="Proteomes" id="UP000052167"/>
    </source>
</evidence>
<name>A0A922P0W7_9HYPH</name>
<keyword evidence="4" id="KW-0812">Transmembrane</keyword>
<gene>
    <name evidence="5" type="ORF">GV68_16560</name>
</gene>
<dbReference type="GO" id="GO:0030313">
    <property type="term" value="C:cell envelope"/>
    <property type="evidence" value="ECO:0007669"/>
    <property type="project" value="UniProtKB-SubCell"/>
</dbReference>
<keyword evidence="6" id="KW-1185">Reference proteome</keyword>
<evidence type="ECO:0000256" key="4">
    <source>
        <dbReference type="SAM" id="Phobius"/>
    </source>
</evidence>
<keyword evidence="2" id="KW-0201">Cytochrome c-type biogenesis</keyword>
<proteinExistence type="predicted"/>
<protein>
    <submittedName>
        <fullName evidence="5">Cytochrome C biogenesis protein CycH</fullName>
    </submittedName>
</protein>
<evidence type="ECO:0000256" key="1">
    <source>
        <dbReference type="ARBA" id="ARBA00004196"/>
    </source>
</evidence>
<dbReference type="InterPro" id="IPR051263">
    <property type="entry name" value="C-type_cytochrome_biogenesis"/>
</dbReference>
<keyword evidence="4" id="KW-1133">Transmembrane helix</keyword>
<accession>A0A922P0W7</accession>
<dbReference type="AlphaFoldDB" id="A0A922P0W7"/>
<comment type="subcellular location">
    <subcellularLocation>
        <location evidence="1">Cell envelope</location>
    </subcellularLocation>
</comment>
<dbReference type="RefSeq" id="WP_037169039.1">
    <property type="nucleotide sequence ID" value="NZ_CAJXID010000014.1"/>
</dbReference>
<dbReference type="PANTHER" id="PTHR47870">
    <property type="entry name" value="CYTOCHROME C-TYPE BIOGENESIS PROTEIN CCMH"/>
    <property type="match status" value="1"/>
</dbReference>